<dbReference type="InterPro" id="IPR045079">
    <property type="entry name" value="Oxoprolinase-like"/>
</dbReference>
<dbReference type="PANTHER" id="PTHR11365:SF23">
    <property type="entry name" value="HYPOTHETICAL 5-OXOPROLINASE (EUROFUNG)-RELATED"/>
    <property type="match status" value="1"/>
</dbReference>
<proteinExistence type="predicted"/>
<dbReference type="RefSeq" id="WP_168047126.1">
    <property type="nucleotide sequence ID" value="NZ_JAATJR010000001.1"/>
</dbReference>
<dbReference type="Pfam" id="PF02538">
    <property type="entry name" value="Hydantoinase_B"/>
    <property type="match status" value="1"/>
</dbReference>
<evidence type="ECO:0000313" key="3">
    <source>
        <dbReference type="Proteomes" id="UP000765160"/>
    </source>
</evidence>
<evidence type="ECO:0000313" key="2">
    <source>
        <dbReference type="EMBL" id="NKE43810.1"/>
    </source>
</evidence>
<accession>A0ABX1ET54</accession>
<comment type="caution">
    <text evidence="2">The sequence shown here is derived from an EMBL/GenBank/DDBJ whole genome shotgun (WGS) entry which is preliminary data.</text>
</comment>
<reference evidence="2 3" key="1">
    <citation type="submission" date="2020-03" db="EMBL/GenBank/DDBJ databases">
        <title>Roseomonas selenitidurans sp. nov. isolated from soil.</title>
        <authorList>
            <person name="Liu H."/>
        </authorList>
    </citation>
    <scope>NUCLEOTIDE SEQUENCE [LARGE SCALE GENOMIC DNA]</scope>
    <source>
        <strain evidence="2 3">JCM 15073</strain>
    </source>
</reference>
<dbReference type="InterPro" id="IPR003692">
    <property type="entry name" value="Hydantoinase_B"/>
</dbReference>
<protein>
    <submittedName>
        <fullName evidence="2">Hydantoinase B/oxoprolinase family protein</fullName>
    </submittedName>
</protein>
<dbReference type="PANTHER" id="PTHR11365">
    <property type="entry name" value="5-OXOPROLINASE RELATED"/>
    <property type="match status" value="1"/>
</dbReference>
<evidence type="ECO:0000259" key="1">
    <source>
        <dbReference type="Pfam" id="PF02538"/>
    </source>
</evidence>
<name>A0ABX1ET54_9PROT</name>
<sequence length="654" mass="69379">MRTDPITLQVLRNHCRAAAESMATTLYRTAHSTFVKETEDFTVQFLDAQGKTCAVPLDLGATWYPGVDYEAAIGLVPGGYAPGDIAMTNDPYSGYLATHSPDTNMWKPVFHEGRIIAFAGGHIHNVDVGGAVPASLSRTLTEVHQEGIRVPPSKLFHEGVLDEKLLRVILANVRVPDQNWGDLKALIAAVNTGERRILDLVRRFGVETLVDGMADLLDYGEAQARAVLAGLPDGEYAFADYCDEDGPDGDPLRLKLTLRITGDSAVLDFTGTDPQTLSSMNVPTGGHARHSLVMVGVYYVLSALSPKIMLNFGTTRPFTCILPEGSVVNPQHPAAVGMRSLTCARLRSLVFGAFVQAAPERLPAAPAGSSSIINISGENRRTGKRSIVAVAPIVGGGGGMPHRDGTDGSGADAAYLKNSPIEITESEAPVRVLRYGLMPDSGGAGAHRGGMATVLEFTTDAPDAVVTARNRDRSVFQPWGTLGGRPGAASTFALNPGTPAEHDLRNTDLFNLPPGGVVRIVSPGGGGRGDPFTRPAEAVLADVRSGRVTPEAAARDYGVVIRDAGVDEQATAGLRAAQPSRAGQRFDFGPARLAHERVWTEEAYAALHAMLAKLPVSWRSRSKKAVFAALRGTPDSTPAEVIARLQDQAAARRG</sequence>
<gene>
    <name evidence="2" type="ORF">HB662_03405</name>
</gene>
<organism evidence="2 3">
    <name type="scientific">Falsiroseomonas frigidaquae</name>
    <dbReference type="NCBI Taxonomy" id="487318"/>
    <lineage>
        <taxon>Bacteria</taxon>
        <taxon>Pseudomonadati</taxon>
        <taxon>Pseudomonadota</taxon>
        <taxon>Alphaproteobacteria</taxon>
        <taxon>Acetobacterales</taxon>
        <taxon>Roseomonadaceae</taxon>
        <taxon>Falsiroseomonas</taxon>
    </lineage>
</organism>
<dbReference type="Proteomes" id="UP000765160">
    <property type="component" value="Unassembled WGS sequence"/>
</dbReference>
<feature type="domain" description="Hydantoinase B/oxoprolinase" evidence="1">
    <location>
        <begin position="4"/>
        <end position="531"/>
    </location>
</feature>
<keyword evidence="3" id="KW-1185">Reference proteome</keyword>
<dbReference type="EMBL" id="JAAVTX010000001">
    <property type="protein sequence ID" value="NKE43810.1"/>
    <property type="molecule type" value="Genomic_DNA"/>
</dbReference>